<dbReference type="InParanoid" id="A0A667X1Z0"/>
<keyword evidence="4" id="KW-0325">Glycoprotein</keyword>
<feature type="chain" id="PRO_5025421446" evidence="8">
    <location>
        <begin position="29"/>
        <end position="352"/>
    </location>
</feature>
<accession>A0A667X1Z0</accession>
<evidence type="ECO:0000313" key="10">
    <source>
        <dbReference type="Ensembl" id="ENSMMDP00005003031.1"/>
    </source>
</evidence>
<evidence type="ECO:0000256" key="1">
    <source>
        <dbReference type="ARBA" id="ARBA00022659"/>
    </source>
</evidence>
<evidence type="ECO:0000256" key="6">
    <source>
        <dbReference type="SAM" id="MobiDB-lite"/>
    </source>
</evidence>
<feature type="domain" description="Sushi" evidence="9">
    <location>
        <begin position="28"/>
        <end position="90"/>
    </location>
</feature>
<keyword evidence="7" id="KW-0472">Membrane</keyword>
<organism evidence="10 11">
    <name type="scientific">Myripristis murdjan</name>
    <name type="common">pinecone soldierfish</name>
    <dbReference type="NCBI Taxonomy" id="586833"/>
    <lineage>
        <taxon>Eukaryota</taxon>
        <taxon>Metazoa</taxon>
        <taxon>Chordata</taxon>
        <taxon>Craniata</taxon>
        <taxon>Vertebrata</taxon>
        <taxon>Euteleostomi</taxon>
        <taxon>Actinopterygii</taxon>
        <taxon>Neopterygii</taxon>
        <taxon>Teleostei</taxon>
        <taxon>Neoteleostei</taxon>
        <taxon>Acanthomorphata</taxon>
        <taxon>Holocentriformes</taxon>
        <taxon>Holocentridae</taxon>
        <taxon>Myripristis</taxon>
    </lineage>
</organism>
<dbReference type="PANTHER" id="PTHR19325">
    <property type="entry name" value="COMPLEMENT COMPONENT-RELATED SUSHI DOMAIN-CONTAINING"/>
    <property type="match status" value="1"/>
</dbReference>
<dbReference type="Ensembl" id="ENSMMDT00005003093.1">
    <property type="protein sequence ID" value="ENSMMDP00005003031.1"/>
    <property type="gene ID" value="ENSMMDG00005001698.1"/>
</dbReference>
<dbReference type="PROSITE" id="PS50923">
    <property type="entry name" value="SUSHI"/>
    <property type="match status" value="3"/>
</dbReference>
<dbReference type="Proteomes" id="UP000472263">
    <property type="component" value="Chromosome 5"/>
</dbReference>
<feature type="domain" description="Sushi" evidence="9">
    <location>
        <begin position="91"/>
        <end position="147"/>
    </location>
</feature>
<name>A0A667X1Z0_9TELE</name>
<gene>
    <name evidence="10" type="primary">im:7151449</name>
</gene>
<keyword evidence="1 5" id="KW-0768">Sushi</keyword>
<dbReference type="SUPFAM" id="SSF57535">
    <property type="entry name" value="Complement control module/SCR domain"/>
    <property type="match status" value="3"/>
</dbReference>
<evidence type="ECO:0000256" key="2">
    <source>
        <dbReference type="ARBA" id="ARBA00022737"/>
    </source>
</evidence>
<reference evidence="10" key="3">
    <citation type="submission" date="2025-09" db="UniProtKB">
        <authorList>
            <consortium name="Ensembl"/>
        </authorList>
    </citation>
    <scope>IDENTIFICATION</scope>
</reference>
<dbReference type="Pfam" id="PF00084">
    <property type="entry name" value="Sushi"/>
    <property type="match status" value="3"/>
</dbReference>
<sequence>MDAVLDSCGRRRVRALLLLHLFIVSGAAECPKPLTWQNMVLTNEALLQNNFKEGAEITYECANGYEKEEGSGTSTCTGGEWTNPDLQCKKKDCGLPRPQPHMAFIIDEGTLFGASVKVICDKGYELSGTAYKDCYASGWSGRARCDVVTCVKPNAVANGRSSWDSDKEPEYGEIIEFFCDDGHTLIGNKTIECTETGQYSSPPPECEGDTHIFTTEAKITTTSITTPTTPSRKDNFLLTEFSTTTASSSTYTTHRDKIISTSVTPAAPTPEPGGRDVLTTEDKITTTRAASTASPPGRGKRGDVDTNKDTGAMPVIVSVISTVIVVLIVLLILHHFLLKRKGNSPNGTVPIY</sequence>
<feature type="transmembrane region" description="Helical" evidence="7">
    <location>
        <begin position="311"/>
        <end position="333"/>
    </location>
</feature>
<feature type="signal peptide" evidence="8">
    <location>
        <begin position="1"/>
        <end position="28"/>
    </location>
</feature>
<dbReference type="InterPro" id="IPR000436">
    <property type="entry name" value="Sushi_SCR_CCP_dom"/>
</dbReference>
<dbReference type="CDD" id="cd00033">
    <property type="entry name" value="CCP"/>
    <property type="match status" value="3"/>
</dbReference>
<keyword evidence="2" id="KW-0677">Repeat</keyword>
<evidence type="ECO:0000256" key="4">
    <source>
        <dbReference type="ARBA" id="ARBA00023180"/>
    </source>
</evidence>
<evidence type="ECO:0000259" key="9">
    <source>
        <dbReference type="PROSITE" id="PS50923"/>
    </source>
</evidence>
<feature type="disulfide bond" evidence="5">
    <location>
        <begin position="61"/>
        <end position="88"/>
    </location>
</feature>
<keyword evidence="3 5" id="KW-1015">Disulfide bond</keyword>
<dbReference type="PANTHER" id="PTHR19325:SF569">
    <property type="entry name" value="COMPLEMENT COMPONENT 4 BINDING PROTEIN, SECRETORY-RELATED"/>
    <property type="match status" value="1"/>
</dbReference>
<dbReference type="GeneTree" id="ENSGT00940000161110"/>
<evidence type="ECO:0000256" key="5">
    <source>
        <dbReference type="PROSITE-ProRule" id="PRU00302"/>
    </source>
</evidence>
<evidence type="ECO:0000256" key="8">
    <source>
        <dbReference type="SAM" id="SignalP"/>
    </source>
</evidence>
<reference evidence="10" key="1">
    <citation type="submission" date="2019-06" db="EMBL/GenBank/DDBJ databases">
        <authorList>
            <consortium name="Wellcome Sanger Institute Data Sharing"/>
        </authorList>
    </citation>
    <scope>NUCLEOTIDE SEQUENCE [LARGE SCALE GENOMIC DNA]</scope>
</reference>
<protein>
    <submittedName>
        <fullName evidence="10">Complement factor H-like</fullName>
    </submittedName>
</protein>
<keyword evidence="7" id="KW-1133">Transmembrane helix</keyword>
<feature type="region of interest" description="Disordered" evidence="6">
    <location>
        <begin position="285"/>
        <end position="307"/>
    </location>
</feature>
<keyword evidence="7" id="KW-0812">Transmembrane</keyword>
<keyword evidence="8" id="KW-0732">Signal</keyword>
<feature type="disulfide bond" evidence="5">
    <location>
        <begin position="150"/>
        <end position="193"/>
    </location>
</feature>
<dbReference type="AlphaFoldDB" id="A0A667X1Z0"/>
<dbReference type="Gene3D" id="2.10.70.10">
    <property type="entry name" value="Complement Module, domain 1"/>
    <property type="match status" value="3"/>
</dbReference>
<keyword evidence="11" id="KW-1185">Reference proteome</keyword>
<dbReference type="InterPro" id="IPR035976">
    <property type="entry name" value="Sushi/SCR/CCP_sf"/>
</dbReference>
<feature type="domain" description="Sushi" evidence="9">
    <location>
        <begin position="148"/>
        <end position="208"/>
    </location>
</feature>
<evidence type="ECO:0000313" key="11">
    <source>
        <dbReference type="Proteomes" id="UP000472263"/>
    </source>
</evidence>
<dbReference type="InterPro" id="IPR050350">
    <property type="entry name" value="Compl-Cell_Adhes-Reg"/>
</dbReference>
<evidence type="ECO:0000256" key="3">
    <source>
        <dbReference type="ARBA" id="ARBA00023157"/>
    </source>
</evidence>
<comment type="caution">
    <text evidence="5">Lacks conserved residue(s) required for the propagation of feature annotation.</text>
</comment>
<feature type="disulfide bond" evidence="5">
    <location>
        <begin position="179"/>
        <end position="206"/>
    </location>
</feature>
<evidence type="ECO:0000256" key="7">
    <source>
        <dbReference type="SAM" id="Phobius"/>
    </source>
</evidence>
<dbReference type="SMART" id="SM00032">
    <property type="entry name" value="CCP"/>
    <property type="match status" value="3"/>
</dbReference>
<reference evidence="10" key="2">
    <citation type="submission" date="2025-08" db="UniProtKB">
        <authorList>
            <consortium name="Ensembl"/>
        </authorList>
    </citation>
    <scope>IDENTIFICATION</scope>
</reference>
<proteinExistence type="predicted"/>